<accession>A0ABR2KT38</accession>
<comment type="caution">
    <text evidence="1">The sequence shown here is derived from an EMBL/GenBank/DDBJ whole genome shotgun (WGS) entry which is preliminary data.</text>
</comment>
<dbReference type="EMBL" id="JAPFFF010000003">
    <property type="protein sequence ID" value="KAK8894307.1"/>
    <property type="molecule type" value="Genomic_DNA"/>
</dbReference>
<dbReference type="Proteomes" id="UP001470230">
    <property type="component" value="Unassembled WGS sequence"/>
</dbReference>
<organism evidence="1 2">
    <name type="scientific">Tritrichomonas musculus</name>
    <dbReference type="NCBI Taxonomy" id="1915356"/>
    <lineage>
        <taxon>Eukaryota</taxon>
        <taxon>Metamonada</taxon>
        <taxon>Parabasalia</taxon>
        <taxon>Tritrichomonadida</taxon>
        <taxon>Tritrichomonadidae</taxon>
        <taxon>Tritrichomonas</taxon>
    </lineage>
</organism>
<evidence type="ECO:0000313" key="2">
    <source>
        <dbReference type="Proteomes" id="UP001470230"/>
    </source>
</evidence>
<proteinExistence type="predicted"/>
<gene>
    <name evidence="1" type="ORF">M9Y10_022742</name>
</gene>
<protein>
    <recommendedName>
        <fullName evidence="3">HEAT repeat family protein</fullName>
    </recommendedName>
</protein>
<sequence>MEEDPVNKGNFFLNQLISITNPTKTEIKDILVKLYADPIPDDYFWILSRQIRFASISDLQTLQKTIVEVLKNNYFKYLSASFALANYSQRMNISISEIGIPSNPEIAISLIQTFPREFVEINLNILLHYLDFPSYKIQKSAASAIVNFCQDRKNLYISALAALSKSEIMQPLSFPFPVKNEDTRNAGIFILCKFLCNEEAPTSLIMDAIRPTLLSDKYKSSSTEAQLYISELLSANPAVFHRRSVILDFVQAQFNSGYLQPEFLSSVMQCYGLWAVKKIGIQLLPKFIEQFDDIGRELISCIIPYLICFPNNLQMSLHQFLVSKCESKPFDAKLIEMTTDSITAIAPTVSQYCGKFMEIAKHTVRAAYAATNLKPLLEPLGPPPPHEVSLVVFLDEEDKHNVDVQVTPSFQSVEVQAGTN</sequence>
<evidence type="ECO:0008006" key="3">
    <source>
        <dbReference type="Google" id="ProtNLM"/>
    </source>
</evidence>
<keyword evidence="2" id="KW-1185">Reference proteome</keyword>
<dbReference type="SUPFAM" id="SSF48371">
    <property type="entry name" value="ARM repeat"/>
    <property type="match status" value="1"/>
</dbReference>
<dbReference type="InterPro" id="IPR016024">
    <property type="entry name" value="ARM-type_fold"/>
</dbReference>
<reference evidence="1 2" key="1">
    <citation type="submission" date="2024-04" db="EMBL/GenBank/DDBJ databases">
        <title>Tritrichomonas musculus Genome.</title>
        <authorList>
            <person name="Alves-Ferreira E."/>
            <person name="Grigg M."/>
            <person name="Lorenzi H."/>
            <person name="Galac M."/>
        </authorList>
    </citation>
    <scope>NUCLEOTIDE SEQUENCE [LARGE SCALE GENOMIC DNA]</scope>
    <source>
        <strain evidence="1 2">EAF2021</strain>
    </source>
</reference>
<name>A0ABR2KT38_9EUKA</name>
<evidence type="ECO:0000313" key="1">
    <source>
        <dbReference type="EMBL" id="KAK8894307.1"/>
    </source>
</evidence>